<feature type="transmembrane region" description="Helical" evidence="6">
    <location>
        <begin position="242"/>
        <end position="261"/>
    </location>
</feature>
<dbReference type="PANTHER" id="PTHR43124:SF3">
    <property type="entry name" value="CHLORAMPHENICOL EFFLUX PUMP RV0191"/>
    <property type="match status" value="1"/>
</dbReference>
<evidence type="ECO:0000256" key="4">
    <source>
        <dbReference type="ARBA" id="ARBA00022989"/>
    </source>
</evidence>
<keyword evidence="4 6" id="KW-1133">Transmembrane helix</keyword>
<feature type="transmembrane region" description="Helical" evidence="6">
    <location>
        <begin position="93"/>
        <end position="116"/>
    </location>
</feature>
<dbReference type="Pfam" id="PF07690">
    <property type="entry name" value="MFS_1"/>
    <property type="match status" value="1"/>
</dbReference>
<keyword evidence="9" id="KW-1185">Reference proteome</keyword>
<keyword evidence="5 6" id="KW-0472">Membrane</keyword>
<evidence type="ECO:0000313" key="9">
    <source>
        <dbReference type="Proteomes" id="UP000676079"/>
    </source>
</evidence>
<evidence type="ECO:0000259" key="7">
    <source>
        <dbReference type="PROSITE" id="PS50850"/>
    </source>
</evidence>
<evidence type="ECO:0000256" key="2">
    <source>
        <dbReference type="ARBA" id="ARBA00022475"/>
    </source>
</evidence>
<dbReference type="InterPro" id="IPR011701">
    <property type="entry name" value="MFS"/>
</dbReference>
<feature type="transmembrane region" description="Helical" evidence="6">
    <location>
        <begin position="273"/>
        <end position="293"/>
    </location>
</feature>
<dbReference type="InterPro" id="IPR020846">
    <property type="entry name" value="MFS_dom"/>
</dbReference>
<keyword evidence="2" id="KW-1003">Cell membrane</keyword>
<feature type="transmembrane region" description="Helical" evidence="6">
    <location>
        <begin position="63"/>
        <end position="81"/>
    </location>
</feature>
<organism evidence="8 9">
    <name type="scientific">Nocardiopsis changdeensis</name>
    <dbReference type="NCBI Taxonomy" id="2831969"/>
    <lineage>
        <taxon>Bacteria</taxon>
        <taxon>Bacillati</taxon>
        <taxon>Actinomycetota</taxon>
        <taxon>Actinomycetes</taxon>
        <taxon>Streptosporangiales</taxon>
        <taxon>Nocardiopsidaceae</taxon>
        <taxon>Nocardiopsis</taxon>
    </lineage>
</organism>
<sequence length="402" mass="38901">MLALAVFAQGTSEFMLAGLLPAVSADLDVSIPQAGLLTSSFAVGMVVGAPVMAALGRRWSPRWTLTGFLGLFAAGHGVGALTDDFSVLLATRVVAALANAGFLAVALAVVAAVVPAGLRARGLAVVLGGTTLALVAGAPLGAVLGAGFGWRSTLWAVAAVSLPALVAVAVATPNRAGGTRPDADRDDLPGAGAPGPGAELAVLGRARLQVVLLLAVLVNGATFCVFTYLAPLVTDAAGLSPGAVPVVLALFGAGAFAGVRAAGAFADRHWRTLLLWGGCGLPACWGLLAATAAHAAAVVALVPLAGALSFAVGGTLIARIMANAAEAPTMGGSFATAALNLGAVAGPVLGGIAYAAAGAHGPVLVAVALVLAALAAGGVQALAAARTAARTAGAPAPDDVRD</sequence>
<protein>
    <submittedName>
        <fullName evidence="8">MFS transporter</fullName>
    </submittedName>
</protein>
<keyword evidence="3 6" id="KW-0812">Transmembrane</keyword>
<feature type="transmembrane region" description="Helical" evidence="6">
    <location>
        <begin position="34"/>
        <end position="56"/>
    </location>
</feature>
<evidence type="ECO:0000256" key="6">
    <source>
        <dbReference type="SAM" id="Phobius"/>
    </source>
</evidence>
<dbReference type="NCBIfam" id="NF033135">
    <property type="entry name" value="cmx_cmrA"/>
    <property type="match status" value="1"/>
</dbReference>
<reference evidence="8 9" key="1">
    <citation type="submission" date="2021-05" db="EMBL/GenBank/DDBJ databases">
        <title>Direct Submission.</title>
        <authorList>
            <person name="Li K."/>
            <person name="Gao J."/>
        </authorList>
    </citation>
    <scope>NUCLEOTIDE SEQUENCE [LARGE SCALE GENOMIC DNA]</scope>
    <source>
        <strain evidence="8 9">Mg02</strain>
    </source>
</reference>
<gene>
    <name evidence="8" type="ORF">KGD84_01115</name>
</gene>
<evidence type="ECO:0000256" key="3">
    <source>
        <dbReference type="ARBA" id="ARBA00022692"/>
    </source>
</evidence>
<dbReference type="Proteomes" id="UP000676079">
    <property type="component" value="Chromosome"/>
</dbReference>
<feature type="transmembrane region" description="Helical" evidence="6">
    <location>
        <begin position="123"/>
        <end position="148"/>
    </location>
</feature>
<dbReference type="InterPro" id="IPR036259">
    <property type="entry name" value="MFS_trans_sf"/>
</dbReference>
<feature type="domain" description="Major facilitator superfamily (MFS) profile" evidence="7">
    <location>
        <begin position="1"/>
        <end position="390"/>
    </location>
</feature>
<dbReference type="InterPro" id="IPR050189">
    <property type="entry name" value="MFS_Efflux_Transporters"/>
</dbReference>
<evidence type="ECO:0000256" key="5">
    <source>
        <dbReference type="ARBA" id="ARBA00023136"/>
    </source>
</evidence>
<feature type="transmembrane region" description="Helical" evidence="6">
    <location>
        <begin position="299"/>
        <end position="322"/>
    </location>
</feature>
<evidence type="ECO:0000256" key="1">
    <source>
        <dbReference type="ARBA" id="ARBA00004651"/>
    </source>
</evidence>
<dbReference type="Gene3D" id="1.20.1250.20">
    <property type="entry name" value="MFS general substrate transporter like domains"/>
    <property type="match status" value="1"/>
</dbReference>
<feature type="transmembrane region" description="Helical" evidence="6">
    <location>
        <begin position="363"/>
        <end position="385"/>
    </location>
</feature>
<evidence type="ECO:0000313" key="8">
    <source>
        <dbReference type="EMBL" id="QUX25675.1"/>
    </source>
</evidence>
<name>A0ABX8BVD8_9ACTN</name>
<accession>A0ABX8BVD8</accession>
<proteinExistence type="predicted"/>
<dbReference type="PANTHER" id="PTHR43124">
    <property type="entry name" value="PURINE EFFLUX PUMP PBUE"/>
    <property type="match status" value="1"/>
</dbReference>
<feature type="transmembrane region" description="Helical" evidence="6">
    <location>
        <begin position="334"/>
        <end position="357"/>
    </location>
</feature>
<feature type="transmembrane region" description="Helical" evidence="6">
    <location>
        <begin position="154"/>
        <end position="172"/>
    </location>
</feature>
<dbReference type="PROSITE" id="PS50850">
    <property type="entry name" value="MFS"/>
    <property type="match status" value="1"/>
</dbReference>
<dbReference type="CDD" id="cd17324">
    <property type="entry name" value="MFS_NepI_like"/>
    <property type="match status" value="1"/>
</dbReference>
<dbReference type="EMBL" id="CP074133">
    <property type="protein sequence ID" value="QUX25675.1"/>
    <property type="molecule type" value="Genomic_DNA"/>
</dbReference>
<comment type="subcellular location">
    <subcellularLocation>
        <location evidence="1">Cell membrane</location>
        <topology evidence="1">Multi-pass membrane protein</topology>
    </subcellularLocation>
</comment>
<feature type="transmembrane region" description="Helical" evidence="6">
    <location>
        <begin position="210"/>
        <end position="230"/>
    </location>
</feature>
<dbReference type="SUPFAM" id="SSF103473">
    <property type="entry name" value="MFS general substrate transporter"/>
    <property type="match status" value="1"/>
</dbReference>